<evidence type="ECO:0000313" key="9">
    <source>
        <dbReference type="EMBL" id="XCB27562.1"/>
    </source>
</evidence>
<dbReference type="RefSeq" id="WP_353069685.1">
    <property type="nucleotide sequence ID" value="NZ_CP132932.1"/>
</dbReference>
<evidence type="ECO:0000256" key="1">
    <source>
        <dbReference type="ARBA" id="ARBA00004571"/>
    </source>
</evidence>
<keyword evidence="2" id="KW-0813">Transport</keyword>
<name>A0AAU7ZFE7_9BACT</name>
<dbReference type="InterPro" id="IPR037066">
    <property type="entry name" value="Plug_dom_sf"/>
</dbReference>
<dbReference type="KEGG" id="temp:RBB75_04405"/>
<dbReference type="Gene3D" id="2.170.130.10">
    <property type="entry name" value="TonB-dependent receptor, plug domain"/>
    <property type="match status" value="1"/>
</dbReference>
<evidence type="ECO:0000256" key="4">
    <source>
        <dbReference type="ARBA" id="ARBA00022692"/>
    </source>
</evidence>
<reference evidence="9" key="2">
    <citation type="journal article" date="2024" name="Environ. Microbiol.">
        <title>Genome analysis and description of Tunturibacter gen. nov. expands the diversity of Terriglobia in tundra soils.</title>
        <authorList>
            <person name="Messyasz A."/>
            <person name="Mannisto M.K."/>
            <person name="Kerkhof L.J."/>
            <person name="Haggblom M.M."/>
        </authorList>
    </citation>
    <scope>NUCLEOTIDE SEQUENCE</scope>
    <source>
        <strain evidence="9">M8UP23</strain>
    </source>
</reference>
<keyword evidence="9" id="KW-0378">Hydrolase</keyword>
<dbReference type="InterPro" id="IPR057601">
    <property type="entry name" value="Oar-like_b-barrel"/>
</dbReference>
<keyword evidence="9" id="KW-0121">Carboxypeptidase</keyword>
<evidence type="ECO:0000256" key="2">
    <source>
        <dbReference type="ARBA" id="ARBA00022448"/>
    </source>
</evidence>
<proteinExistence type="predicted"/>
<keyword evidence="3" id="KW-1134">Transmembrane beta strand</keyword>
<dbReference type="SUPFAM" id="SSF49464">
    <property type="entry name" value="Carboxypeptidase regulatory domain-like"/>
    <property type="match status" value="1"/>
</dbReference>
<dbReference type="GO" id="GO:0015344">
    <property type="term" value="F:siderophore uptake transmembrane transporter activity"/>
    <property type="evidence" value="ECO:0007669"/>
    <property type="project" value="TreeGrafter"/>
</dbReference>
<dbReference type="Pfam" id="PF25183">
    <property type="entry name" value="OMP_b-brl_4"/>
    <property type="match status" value="1"/>
</dbReference>
<dbReference type="InterPro" id="IPR039426">
    <property type="entry name" value="TonB-dep_rcpt-like"/>
</dbReference>
<reference evidence="9" key="1">
    <citation type="submission" date="2023-08" db="EMBL/GenBank/DDBJ databases">
        <authorList>
            <person name="Messyasz A."/>
            <person name="Mannisto M.K."/>
            <person name="Kerkhof L.J."/>
            <person name="Haggblom M."/>
        </authorList>
    </citation>
    <scope>NUCLEOTIDE SEQUENCE</scope>
    <source>
        <strain evidence="9">M8UP23</strain>
    </source>
</reference>
<dbReference type="GO" id="GO:0044718">
    <property type="term" value="P:siderophore transmembrane transport"/>
    <property type="evidence" value="ECO:0007669"/>
    <property type="project" value="TreeGrafter"/>
</dbReference>
<dbReference type="Gene3D" id="2.40.170.20">
    <property type="entry name" value="TonB-dependent receptor, beta-barrel domain"/>
    <property type="match status" value="1"/>
</dbReference>
<dbReference type="PANTHER" id="PTHR30069">
    <property type="entry name" value="TONB-DEPENDENT OUTER MEMBRANE RECEPTOR"/>
    <property type="match status" value="1"/>
</dbReference>
<dbReference type="GO" id="GO:0004180">
    <property type="term" value="F:carboxypeptidase activity"/>
    <property type="evidence" value="ECO:0007669"/>
    <property type="project" value="UniProtKB-KW"/>
</dbReference>
<accession>A0AAU7ZFE7</accession>
<dbReference type="InterPro" id="IPR036942">
    <property type="entry name" value="Beta-barrel_TonB_sf"/>
</dbReference>
<dbReference type="GO" id="GO:0009279">
    <property type="term" value="C:cell outer membrane"/>
    <property type="evidence" value="ECO:0007669"/>
    <property type="project" value="UniProtKB-SubCell"/>
</dbReference>
<gene>
    <name evidence="9" type="ORF">RBB75_04405</name>
</gene>
<keyword evidence="6" id="KW-0998">Cell outer membrane</keyword>
<keyword evidence="5" id="KW-0472">Membrane</keyword>
<feature type="domain" description="TonB-dependent transporter Oar-like beta-barrel" evidence="8">
    <location>
        <begin position="271"/>
        <end position="1169"/>
    </location>
</feature>
<evidence type="ECO:0000256" key="7">
    <source>
        <dbReference type="SAM" id="MobiDB-lite"/>
    </source>
</evidence>
<dbReference type="Gene3D" id="2.60.40.1120">
    <property type="entry name" value="Carboxypeptidase-like, regulatory domain"/>
    <property type="match status" value="1"/>
</dbReference>
<evidence type="ECO:0000256" key="3">
    <source>
        <dbReference type="ARBA" id="ARBA00022452"/>
    </source>
</evidence>
<organism evidence="9">
    <name type="scientific">Tunturiibacter empetritectus</name>
    <dbReference type="NCBI Taxonomy" id="3069691"/>
    <lineage>
        <taxon>Bacteria</taxon>
        <taxon>Pseudomonadati</taxon>
        <taxon>Acidobacteriota</taxon>
        <taxon>Terriglobia</taxon>
        <taxon>Terriglobales</taxon>
        <taxon>Acidobacteriaceae</taxon>
        <taxon>Tunturiibacter</taxon>
    </lineage>
</organism>
<evidence type="ECO:0000256" key="5">
    <source>
        <dbReference type="ARBA" id="ARBA00023136"/>
    </source>
</evidence>
<sequence length="1186" mass="126773">MINEVTTQMDRSGQCGRRISLRIAKGWSKPAYLLALLVLFTSAAFAQLTTADILGTVTDATGAVVPNATVVLTNTGTNEKRTTTSNGSGDYSFNLLPVGHYSVSVKAAGFQAQVVRDLSVEAGDRARNDVHLLTGSTDTVVEVTASTPLLQADSATVSSTVTAKAVQDLPLNGRNFVQLVQLVPGANEGPGNGLSSGGRPDDRRTNAAGISVNGQDDTLNNWVVDGIDDNERIIGSIGVKPNVEGIQEITVQTNSYAPEAGRTAGGVINIVTRSGTNAFHGSVYEFFRNDIFDGRNVLQTTGNKPELRQNQFGGSIGGPIFRDRTFFYFDYEGLRQVSGVTYSKNVPTLSEYNNINSLNGGSPQALFSTGNSTSQAAAGTLPGQVGPVQINQIALNYLKLFPAPNAGTSGQLTNNYIISPNKTQTSNTYDARIDHRFNDKNIVFARFAYNTVTTFTPPGLGTAPNGIELSGGRYDFDGPATDVAQQYALGYTHIFSPALLLDLRAAFTRINNLSLPLNYGKGADQAVGFDPIMTSFSPFADSLTPFAIGGLSELGDGAYVPLQDIDNTFQYSATISWTKGNHNIKAGASFLRRQARNVQSASAVGNYGFGLVSDSNANLNTQQDNQLASTLLGAFQNNGRQFDLTPPDYRSYEPNGFVQDSWRVNPKLTLIYGLRYDVFTPFTEAHNRIANFDFLQALTSTPANVTSALKIAGVNGVDSQVNIPTDYSNVAPRVGFSASLTPTIVLRGGYGLSFFPGNYTSNADLKNAPFVSNFAPNCQSSLAINLEKNTNGGTLPSGQNQDCAAVGGAPTALVPTGLPVPSAPDVTNITAIPALGLTAEAPKFKSALIQQFNLQVEQQIGANVFTLGYVGNIGQHLPESINNINQPLPFNPVTNPGGSARPLANIAGNINGISYINSGGVSNYNALQASFQRRFTKGLAFDANYTWGKGLSDITGFSQQGGNQGWSNANPFAIRQIEYGIAENDIQNRFALSLNYELQYGKSFTGIKKAVLSGWQANTITVWQSGKPFTITETGSGADNPFELNAAGKLVQFGYNNRATPQNNGGQDRPNQIVADARGSKSNHNFFNTAAFAPQPLGTVGTTQRNSLFGPNFRHVDLSIFKDFPVTERVKVQFRAESYNISNTPNFYIGNGSSTAQFGSSGFGTVSQVDPNYTPRLYQFALKAQF</sequence>
<dbReference type="Pfam" id="PF13620">
    <property type="entry name" value="CarboxypepD_reg"/>
    <property type="match status" value="1"/>
</dbReference>
<protein>
    <submittedName>
        <fullName evidence="9">Carboxypeptidase regulatory-like domain-containing protein</fullName>
    </submittedName>
</protein>
<keyword evidence="9" id="KW-0645">Protease</keyword>
<keyword evidence="4" id="KW-0812">Transmembrane</keyword>
<dbReference type="AlphaFoldDB" id="A0AAU7ZFE7"/>
<evidence type="ECO:0000256" key="6">
    <source>
        <dbReference type="ARBA" id="ARBA00023237"/>
    </source>
</evidence>
<comment type="subcellular location">
    <subcellularLocation>
        <location evidence="1">Cell outer membrane</location>
        <topology evidence="1">Multi-pass membrane protein</topology>
    </subcellularLocation>
</comment>
<dbReference type="EMBL" id="CP132932">
    <property type="protein sequence ID" value="XCB27562.1"/>
    <property type="molecule type" value="Genomic_DNA"/>
</dbReference>
<dbReference type="PANTHER" id="PTHR30069:SF46">
    <property type="entry name" value="OAR PROTEIN"/>
    <property type="match status" value="1"/>
</dbReference>
<dbReference type="SUPFAM" id="SSF56935">
    <property type="entry name" value="Porins"/>
    <property type="match status" value="1"/>
</dbReference>
<feature type="region of interest" description="Disordered" evidence="7">
    <location>
        <begin position="187"/>
        <end position="212"/>
    </location>
</feature>
<dbReference type="InterPro" id="IPR008969">
    <property type="entry name" value="CarboxyPept-like_regulatory"/>
</dbReference>
<evidence type="ECO:0000259" key="8">
    <source>
        <dbReference type="Pfam" id="PF25183"/>
    </source>
</evidence>